<dbReference type="KEGG" id="nmk:CHR53_16455"/>
<proteinExistence type="predicted"/>
<dbReference type="OrthoDB" id="7057004at2"/>
<dbReference type="EMBL" id="CP022572">
    <property type="protein sequence ID" value="AZU62728.1"/>
    <property type="molecule type" value="Genomic_DNA"/>
</dbReference>
<keyword evidence="1" id="KW-0812">Transmembrane</keyword>
<dbReference type="AlphaFoldDB" id="A0A3Q9QZQ7"/>
<dbReference type="Pfam" id="PF06912">
    <property type="entry name" value="DUF1275"/>
    <property type="match status" value="1"/>
</dbReference>
<feature type="transmembrane region" description="Helical" evidence="1">
    <location>
        <begin position="195"/>
        <end position="217"/>
    </location>
</feature>
<sequence length="249" mass="27083">MEEIKNRVKLNITYARLRRARSRVKLPQISAESISLGAMLALIGGFLDAYTYVSRDGVFATSQTGNLVLLGIELAHGQWDNGLKHIPPILAFVMGVIVAEGLKHPMITRIFPHPARTVLLLESIVLLFVGSWPIEVPNTVVTVTIAFVASVQISSFRTLVKWPFNSAMVTGNLRTAAEAAYTAFILHDRQGILKFIDFAAIIVSFLAGALIGALSTIHFGTKAIWLASGILLCAMLVLHANPKTLLNRG</sequence>
<evidence type="ECO:0000313" key="3">
    <source>
        <dbReference type="Proteomes" id="UP000282892"/>
    </source>
</evidence>
<evidence type="ECO:0000256" key="1">
    <source>
        <dbReference type="SAM" id="Phobius"/>
    </source>
</evidence>
<feature type="transmembrane region" description="Helical" evidence="1">
    <location>
        <begin position="223"/>
        <end position="240"/>
    </location>
</feature>
<feature type="transmembrane region" description="Helical" evidence="1">
    <location>
        <begin position="140"/>
        <end position="160"/>
    </location>
</feature>
<dbReference type="Proteomes" id="UP000282892">
    <property type="component" value="Chromosome"/>
</dbReference>
<dbReference type="RefSeq" id="WP_127487550.1">
    <property type="nucleotide sequence ID" value="NZ_CP022572.1"/>
</dbReference>
<keyword evidence="1" id="KW-1133">Transmembrane helix</keyword>
<dbReference type="STRING" id="1193713.GCA_001636315_00118"/>
<dbReference type="PANTHER" id="PTHR37314">
    <property type="entry name" value="SLR0142 PROTEIN"/>
    <property type="match status" value="1"/>
</dbReference>
<evidence type="ECO:0008006" key="4">
    <source>
        <dbReference type="Google" id="ProtNLM"/>
    </source>
</evidence>
<feature type="transmembrane region" description="Helical" evidence="1">
    <location>
        <begin position="85"/>
        <end position="102"/>
    </location>
</feature>
<feature type="transmembrane region" description="Helical" evidence="1">
    <location>
        <begin position="26"/>
        <end position="47"/>
    </location>
</feature>
<evidence type="ECO:0000313" key="2">
    <source>
        <dbReference type="EMBL" id="AZU62728.1"/>
    </source>
</evidence>
<accession>A0A3Q9QZQ7</accession>
<protein>
    <recommendedName>
        <fullName evidence="4">DUF1275 domain-containing protein</fullName>
    </recommendedName>
</protein>
<keyword evidence="3" id="KW-1185">Reference proteome</keyword>
<reference evidence="2 3" key="1">
    <citation type="submission" date="2017-07" db="EMBL/GenBank/DDBJ databases">
        <title>The complete genome sequence of Bacillus mesonae strain H20-5, an efficient strain improving plant abiotic stress resistance.</title>
        <authorList>
            <person name="Kim S.Y."/>
            <person name="Song H."/>
            <person name="Sang M.K."/>
            <person name="Weon H.-Y."/>
            <person name="Song J."/>
        </authorList>
    </citation>
    <scope>NUCLEOTIDE SEQUENCE [LARGE SCALE GENOMIC DNA]</scope>
    <source>
        <strain evidence="2 3">H20-5</strain>
    </source>
</reference>
<gene>
    <name evidence="2" type="ORF">CHR53_16455</name>
</gene>
<name>A0A3Q9QZQ7_9BACI</name>
<feature type="transmembrane region" description="Helical" evidence="1">
    <location>
        <begin position="114"/>
        <end position="134"/>
    </location>
</feature>
<organism evidence="2 3">
    <name type="scientific">Neobacillus mesonae</name>
    <dbReference type="NCBI Taxonomy" id="1193713"/>
    <lineage>
        <taxon>Bacteria</taxon>
        <taxon>Bacillati</taxon>
        <taxon>Bacillota</taxon>
        <taxon>Bacilli</taxon>
        <taxon>Bacillales</taxon>
        <taxon>Bacillaceae</taxon>
        <taxon>Neobacillus</taxon>
    </lineage>
</organism>
<dbReference type="InterPro" id="IPR010699">
    <property type="entry name" value="DUF1275"/>
</dbReference>
<keyword evidence="1" id="KW-0472">Membrane</keyword>
<dbReference type="PANTHER" id="PTHR37314:SF4">
    <property type="entry name" value="UPF0700 TRANSMEMBRANE PROTEIN YOAK"/>
    <property type="match status" value="1"/>
</dbReference>